<dbReference type="OrthoDB" id="2087404at2"/>
<dbReference type="STRING" id="1796616.A4V09_09510"/>
<keyword evidence="2" id="KW-1185">Reference proteome</keyword>
<evidence type="ECO:0008006" key="3">
    <source>
        <dbReference type="Google" id="ProtNLM"/>
    </source>
</evidence>
<organism evidence="1 2">
    <name type="scientific">Blautia pseudococcoides</name>
    <dbReference type="NCBI Taxonomy" id="1796616"/>
    <lineage>
        <taxon>Bacteria</taxon>
        <taxon>Bacillati</taxon>
        <taxon>Bacillota</taxon>
        <taxon>Clostridia</taxon>
        <taxon>Lachnospirales</taxon>
        <taxon>Lachnospiraceae</taxon>
        <taxon>Blautia</taxon>
    </lineage>
</organism>
<dbReference type="RefSeq" id="WP_065542153.1">
    <property type="nucleotide sequence ID" value="NZ_CP015405.2"/>
</dbReference>
<gene>
    <name evidence="1" type="ORF">A4V09_09510</name>
</gene>
<name>A0A1C7I8P6_9FIRM</name>
<evidence type="ECO:0000313" key="2">
    <source>
        <dbReference type="Proteomes" id="UP000092574"/>
    </source>
</evidence>
<accession>A0A1C7I8P6</accession>
<dbReference type="Proteomes" id="UP000092574">
    <property type="component" value="Chromosome"/>
</dbReference>
<proteinExistence type="predicted"/>
<reference evidence="1" key="1">
    <citation type="submission" date="2017-04" db="EMBL/GenBank/DDBJ databases">
        <title>Complete Genome Sequences of Twelve Strains of a Stable Defined Moderately Diverse Mouse Microbiota 2 (sDMDMm2).</title>
        <authorList>
            <person name="Uchimura Y."/>
            <person name="Wyss M."/>
            <person name="Brugiroux S."/>
            <person name="Limenitakis J.P."/>
            <person name="Stecher B."/>
            <person name="McCoy K.D."/>
            <person name="Macpherson A.J."/>
        </authorList>
    </citation>
    <scope>NUCLEOTIDE SEQUENCE</scope>
    <source>
        <strain evidence="1">YL58</strain>
    </source>
</reference>
<dbReference type="EMBL" id="CP015405">
    <property type="protein sequence ID" value="ANU75975.1"/>
    <property type="molecule type" value="Genomic_DNA"/>
</dbReference>
<dbReference type="KEGG" id="byl:A4V09_09510"/>
<dbReference type="AlphaFoldDB" id="A0A1C7I8P6"/>
<sequence>MKIITIECASWYEREDGLIQVITIRGKTVILNKTYSKIWLAIDDEICIEELIQKVADIVPKDRLVHILSELEEQGMVGIKNESDEFNTLFG</sequence>
<evidence type="ECO:0000313" key="1">
    <source>
        <dbReference type="EMBL" id="ANU75975.1"/>
    </source>
</evidence>
<protein>
    <recommendedName>
        <fullName evidence="3">Coenzyme PQQ synthesis protein D (PqqD)</fullName>
    </recommendedName>
</protein>